<keyword evidence="2 6" id="KW-0812">Transmembrane</keyword>
<dbReference type="OMA" id="PMAITLW"/>
<dbReference type="InterPro" id="IPR053937">
    <property type="entry name" value="GOST_TM"/>
</dbReference>
<feature type="domain" description="GOST seven transmembrane" evidence="8">
    <location>
        <begin position="178"/>
        <end position="418"/>
    </location>
</feature>
<sequence>MLVLCVIVALFSLGTATITKFDRIPIHGAGVIYQGFYMFDKRLSIPKSSSSYIELLVGISKENPSWDAQGVIQGAVLSKEAFEAMGYVRNNTKYFCCDKIAIQRGICEEEQTLILPKKYKGDGQKRYLSTRLVIPKEGLYYYLIGSCKLDTTNVALSGYSVTMNPYGHLPATLYGVYPFTKILIWLYLFVFCYWMFRCWKYSQSLLFIHYLISLVLISFLLSLFFFNFHLHTINRLGTANSVVSFLSTLSMSLSRGAVRILLLYIALGSGSVHNEIRVSPSAAVFLVLLYTLFKTSVTLNQETQSPLSLASTAIPVMIETVISIAIFSFAMETVRKLEKEQQTTKLSSFYALFSAMGVLFVLSLAFNVLLLNADLERIFDRFWKLQWIATYGQWEILLFILNVVVVVWIEVLWSPVENAEKYVSHIQLATDENVGVDVDVEGKEEMVMTLDKNEEANTMVNCVKDEAFKPMTIVQ</sequence>
<dbReference type="InParanoid" id="D8M0H7"/>
<dbReference type="RefSeq" id="XP_012895614.1">
    <property type="nucleotide sequence ID" value="XM_013040160.1"/>
</dbReference>
<evidence type="ECO:0000256" key="2">
    <source>
        <dbReference type="ARBA" id="ARBA00022692"/>
    </source>
</evidence>
<dbReference type="GO" id="GO:0016020">
    <property type="term" value="C:membrane"/>
    <property type="evidence" value="ECO:0007669"/>
    <property type="project" value="UniProtKB-SubCell"/>
</dbReference>
<evidence type="ECO:0000256" key="6">
    <source>
        <dbReference type="SAM" id="Phobius"/>
    </source>
</evidence>
<feature type="transmembrane region" description="Helical" evidence="6">
    <location>
        <begin position="391"/>
        <end position="413"/>
    </location>
</feature>
<reference evidence="9" key="1">
    <citation type="submission" date="2010-02" db="EMBL/GenBank/DDBJ databases">
        <title>Sequencing and annotation of the Blastocystis hominis genome.</title>
        <authorList>
            <person name="Wincker P."/>
        </authorList>
    </citation>
    <scope>NUCLEOTIDE SEQUENCE</scope>
    <source>
        <strain evidence="9">Singapore isolate B</strain>
    </source>
</reference>
<evidence type="ECO:0000259" key="8">
    <source>
        <dbReference type="Pfam" id="PF06814"/>
    </source>
</evidence>
<dbReference type="GO" id="GO:0005794">
    <property type="term" value="C:Golgi apparatus"/>
    <property type="evidence" value="ECO:0007669"/>
    <property type="project" value="TreeGrafter"/>
</dbReference>
<organism evidence="9">
    <name type="scientific">Blastocystis hominis</name>
    <dbReference type="NCBI Taxonomy" id="12968"/>
    <lineage>
        <taxon>Eukaryota</taxon>
        <taxon>Sar</taxon>
        <taxon>Stramenopiles</taxon>
        <taxon>Bigyra</taxon>
        <taxon>Opalozoa</taxon>
        <taxon>Opalinata</taxon>
        <taxon>Blastocystidae</taxon>
        <taxon>Blastocystis</taxon>
    </lineage>
</organism>
<dbReference type="EMBL" id="FN668643">
    <property type="protein sequence ID" value="CBK21566.2"/>
    <property type="molecule type" value="Genomic_DNA"/>
</dbReference>
<evidence type="ECO:0000313" key="9">
    <source>
        <dbReference type="EMBL" id="CBK21566.2"/>
    </source>
</evidence>
<evidence type="ECO:0000313" key="10">
    <source>
        <dbReference type="Proteomes" id="UP000008312"/>
    </source>
</evidence>
<feature type="transmembrane region" description="Helical" evidence="6">
    <location>
        <begin position="174"/>
        <end position="196"/>
    </location>
</feature>
<feature type="signal peptide" evidence="7">
    <location>
        <begin position="1"/>
        <end position="16"/>
    </location>
</feature>
<keyword evidence="3 7" id="KW-0732">Signal</keyword>
<evidence type="ECO:0000256" key="1">
    <source>
        <dbReference type="ARBA" id="ARBA00004141"/>
    </source>
</evidence>
<feature type="transmembrane region" description="Helical" evidence="6">
    <location>
        <begin position="309"/>
        <end position="329"/>
    </location>
</feature>
<evidence type="ECO:0000256" key="7">
    <source>
        <dbReference type="SAM" id="SignalP"/>
    </source>
</evidence>
<feature type="transmembrane region" description="Helical" evidence="6">
    <location>
        <begin position="242"/>
        <end position="266"/>
    </location>
</feature>
<dbReference type="Pfam" id="PF06814">
    <property type="entry name" value="GOST_TM"/>
    <property type="match status" value="1"/>
</dbReference>
<dbReference type="Proteomes" id="UP000008312">
    <property type="component" value="Unassembled WGS sequence"/>
</dbReference>
<dbReference type="InterPro" id="IPR009637">
    <property type="entry name" value="GPR107/GPR108-like"/>
</dbReference>
<evidence type="ECO:0000256" key="4">
    <source>
        <dbReference type="ARBA" id="ARBA00022989"/>
    </source>
</evidence>
<evidence type="ECO:0000256" key="3">
    <source>
        <dbReference type="ARBA" id="ARBA00022729"/>
    </source>
</evidence>
<protein>
    <recommendedName>
        <fullName evidence="8">GOST seven transmembrane domain-containing protein</fullName>
    </recommendedName>
</protein>
<proteinExistence type="predicted"/>
<feature type="transmembrane region" description="Helical" evidence="6">
    <location>
        <begin position="208"/>
        <end position="230"/>
    </location>
</feature>
<dbReference type="OrthoDB" id="19932at2759"/>
<keyword evidence="5 6" id="KW-0472">Membrane</keyword>
<feature type="transmembrane region" description="Helical" evidence="6">
    <location>
        <begin position="278"/>
        <end position="297"/>
    </location>
</feature>
<dbReference type="AlphaFoldDB" id="D8M0H7"/>
<keyword evidence="4 6" id="KW-1133">Transmembrane helix</keyword>
<dbReference type="GeneID" id="24922442"/>
<dbReference type="PANTHER" id="PTHR21229:SF1">
    <property type="entry name" value="GH17801P"/>
    <property type="match status" value="1"/>
</dbReference>
<accession>D8M0H7</accession>
<gene>
    <name evidence="9" type="ORF">GSBLH_T00006317001</name>
</gene>
<dbReference type="PANTHER" id="PTHR21229">
    <property type="entry name" value="LUNG SEVEN TRANSMEMBRANE RECEPTOR"/>
    <property type="match status" value="1"/>
</dbReference>
<keyword evidence="10" id="KW-1185">Reference proteome</keyword>
<comment type="subcellular location">
    <subcellularLocation>
        <location evidence="1">Membrane</location>
        <topology evidence="1">Multi-pass membrane protein</topology>
    </subcellularLocation>
</comment>
<evidence type="ECO:0000256" key="5">
    <source>
        <dbReference type="ARBA" id="ARBA00023136"/>
    </source>
</evidence>
<feature type="transmembrane region" description="Helical" evidence="6">
    <location>
        <begin position="349"/>
        <end position="371"/>
    </location>
</feature>
<feature type="chain" id="PRO_5003117647" description="GOST seven transmembrane domain-containing protein" evidence="7">
    <location>
        <begin position="17"/>
        <end position="475"/>
    </location>
</feature>
<name>D8M0H7_BLAHO</name>